<gene>
    <name evidence="1" type="ORF">PSON_ATCC_30995.1.T0620191</name>
</gene>
<keyword evidence="2" id="KW-1185">Reference proteome</keyword>
<evidence type="ECO:0000313" key="1">
    <source>
        <dbReference type="EMBL" id="CAD8094415.1"/>
    </source>
</evidence>
<accession>A0A8S1NXS6</accession>
<dbReference type="AlphaFoldDB" id="A0A8S1NXS6"/>
<protein>
    <submittedName>
        <fullName evidence="1">Uncharacterized protein</fullName>
    </submittedName>
</protein>
<name>A0A8S1NXS6_9CILI</name>
<evidence type="ECO:0000313" key="2">
    <source>
        <dbReference type="Proteomes" id="UP000692954"/>
    </source>
</evidence>
<organism evidence="1 2">
    <name type="scientific">Paramecium sonneborni</name>
    <dbReference type="NCBI Taxonomy" id="65129"/>
    <lineage>
        <taxon>Eukaryota</taxon>
        <taxon>Sar</taxon>
        <taxon>Alveolata</taxon>
        <taxon>Ciliophora</taxon>
        <taxon>Intramacronucleata</taxon>
        <taxon>Oligohymenophorea</taxon>
        <taxon>Peniculida</taxon>
        <taxon>Parameciidae</taxon>
        <taxon>Paramecium</taxon>
    </lineage>
</organism>
<sequence length="177" mass="21414">MGSSFNCISTNQTESIQDVMHSQRKNDHPKCLQHNCDNRDQNVVMNYIKPISKDDDKCFFQIMKNYQIIEQAQIHTKYNRKFYLEKFTNTTKQYKQKKNHCKHIYQHSQLYKYTKSTQFKSDSTKRRSFSEESQPKSILLQHHNVQRTSFSHFCKSVHFEDEKYFPPFDNKINHIIF</sequence>
<proteinExistence type="predicted"/>
<dbReference type="Proteomes" id="UP000692954">
    <property type="component" value="Unassembled WGS sequence"/>
</dbReference>
<comment type="caution">
    <text evidence="1">The sequence shown here is derived from an EMBL/GenBank/DDBJ whole genome shotgun (WGS) entry which is preliminary data.</text>
</comment>
<dbReference type="EMBL" id="CAJJDN010000062">
    <property type="protein sequence ID" value="CAD8094415.1"/>
    <property type="molecule type" value="Genomic_DNA"/>
</dbReference>
<reference evidence="1" key="1">
    <citation type="submission" date="2021-01" db="EMBL/GenBank/DDBJ databases">
        <authorList>
            <consortium name="Genoscope - CEA"/>
            <person name="William W."/>
        </authorList>
    </citation>
    <scope>NUCLEOTIDE SEQUENCE</scope>
</reference>